<feature type="compositionally biased region" description="Basic residues" evidence="10">
    <location>
        <begin position="244"/>
        <end position="260"/>
    </location>
</feature>
<evidence type="ECO:0000256" key="3">
    <source>
        <dbReference type="ARBA" id="ARBA00016937"/>
    </source>
</evidence>
<evidence type="ECO:0000256" key="7">
    <source>
        <dbReference type="ARBA" id="ARBA00022839"/>
    </source>
</evidence>
<evidence type="ECO:0000256" key="1">
    <source>
        <dbReference type="ARBA" id="ARBA00004123"/>
    </source>
</evidence>
<organism evidence="12 13">
    <name type="scientific">Rhodotorula diobovata</name>
    <dbReference type="NCBI Taxonomy" id="5288"/>
    <lineage>
        <taxon>Eukaryota</taxon>
        <taxon>Fungi</taxon>
        <taxon>Dikarya</taxon>
        <taxon>Basidiomycota</taxon>
        <taxon>Pucciniomycotina</taxon>
        <taxon>Microbotryomycetes</taxon>
        <taxon>Sporidiobolales</taxon>
        <taxon>Sporidiobolaceae</taxon>
        <taxon>Rhodotorula</taxon>
    </lineage>
</organism>
<dbReference type="PANTHER" id="PTHR12801:SF45">
    <property type="entry name" value="RNA EXONUCLEASE 4"/>
    <property type="match status" value="1"/>
</dbReference>
<comment type="caution">
    <text evidence="12">The sequence shown here is derived from an EMBL/GenBank/DDBJ whole genome shotgun (WGS) entry which is preliminary data.</text>
</comment>
<dbReference type="GO" id="GO:0000027">
    <property type="term" value="P:ribosomal large subunit assembly"/>
    <property type="evidence" value="ECO:0007669"/>
    <property type="project" value="TreeGrafter"/>
</dbReference>
<feature type="region of interest" description="Disordered" evidence="10">
    <location>
        <begin position="243"/>
        <end position="291"/>
    </location>
</feature>
<keyword evidence="4" id="KW-0698">rRNA processing</keyword>
<evidence type="ECO:0000256" key="2">
    <source>
        <dbReference type="ARBA" id="ARBA00010489"/>
    </source>
</evidence>
<dbReference type="InterPro" id="IPR037431">
    <property type="entry name" value="REX4_DEDDh_dom"/>
</dbReference>
<proteinExistence type="inferred from homology"/>
<dbReference type="FunFam" id="3.30.420.10:FF:000007">
    <property type="entry name" value="Interferon-stimulated exonuclease gene 20"/>
    <property type="match status" value="1"/>
</dbReference>
<comment type="similarity">
    <text evidence="2">Belongs to the REXO4 family.</text>
</comment>
<dbReference type="InterPro" id="IPR036397">
    <property type="entry name" value="RNaseH_sf"/>
</dbReference>
<dbReference type="GO" id="GO:0005634">
    <property type="term" value="C:nucleus"/>
    <property type="evidence" value="ECO:0007669"/>
    <property type="project" value="UniProtKB-SubCell"/>
</dbReference>
<feature type="domain" description="Exonuclease" evidence="11">
    <location>
        <begin position="14"/>
        <end position="172"/>
    </location>
</feature>
<keyword evidence="13" id="KW-1185">Reference proteome</keyword>
<keyword evidence="8" id="KW-0539">Nucleus</keyword>
<sequence>MQGGSAAWQKDPGQYLAIDCEMVGVGPEGVESTLARVSIVNYHGVTILDRFVRPRERVTDYRTWVSGVREEDLRNAPTFQEVQKEVAALLKDRILIGHALSNDTTVLLLSHPWHLTRDTSKYAPLQGLAKTKRPGLKTLAKLALGIDIQAGEHSSSLDLSKISLTGVGKKRQQHLGLAATLRHEKHLREEADDGGDDEDDEYDEEVEDEKRKKRRVERKDDLVLGFDFEAAPAVAPVAPVAAPAHHKANGAGGVKKKQKAKANGGGAGARPAMQGDMSRRPAARDSWWEED</sequence>
<evidence type="ECO:0000256" key="4">
    <source>
        <dbReference type="ARBA" id="ARBA00022552"/>
    </source>
</evidence>
<dbReference type="InterPro" id="IPR012337">
    <property type="entry name" value="RNaseH-like_sf"/>
</dbReference>
<evidence type="ECO:0000256" key="10">
    <source>
        <dbReference type="SAM" id="MobiDB-lite"/>
    </source>
</evidence>
<dbReference type="SMART" id="SM00479">
    <property type="entry name" value="EXOIII"/>
    <property type="match status" value="1"/>
</dbReference>
<evidence type="ECO:0000256" key="8">
    <source>
        <dbReference type="ARBA" id="ARBA00023242"/>
    </source>
</evidence>
<evidence type="ECO:0000313" key="13">
    <source>
        <dbReference type="Proteomes" id="UP000311382"/>
    </source>
</evidence>
<feature type="compositionally biased region" description="Basic and acidic residues" evidence="10">
    <location>
        <begin position="277"/>
        <end position="291"/>
    </location>
</feature>
<comment type="function">
    <text evidence="9">Exoribonuclease involved in ribosome biosynthesis. Involved in the processing of ITS1, the internal transcribed spacer localized between the 18S and 5.8S rRNAs.</text>
</comment>
<comment type="subcellular location">
    <subcellularLocation>
        <location evidence="1">Nucleus</location>
    </subcellularLocation>
</comment>
<feature type="compositionally biased region" description="Acidic residues" evidence="10">
    <location>
        <begin position="190"/>
        <end position="207"/>
    </location>
</feature>
<reference evidence="12 13" key="1">
    <citation type="submission" date="2019-03" db="EMBL/GenBank/DDBJ databases">
        <title>Rhodosporidium diobovatum UCD-FST 08-225 genome sequencing, assembly, and annotation.</title>
        <authorList>
            <person name="Fakankun I.U."/>
            <person name="Fristensky B."/>
            <person name="Levin D.B."/>
        </authorList>
    </citation>
    <scope>NUCLEOTIDE SEQUENCE [LARGE SCALE GENOMIC DNA]</scope>
    <source>
        <strain evidence="12 13">UCD-FST 08-225</strain>
    </source>
</reference>
<accession>A0A5C5G219</accession>
<gene>
    <name evidence="12" type="ORF">DMC30DRAFT_55575</name>
</gene>
<dbReference type="AlphaFoldDB" id="A0A5C5G219"/>
<evidence type="ECO:0000256" key="5">
    <source>
        <dbReference type="ARBA" id="ARBA00022722"/>
    </source>
</evidence>
<dbReference type="InterPro" id="IPR047021">
    <property type="entry name" value="REXO1/3/4-like"/>
</dbReference>
<dbReference type="Proteomes" id="UP000311382">
    <property type="component" value="Unassembled WGS sequence"/>
</dbReference>
<evidence type="ECO:0000313" key="12">
    <source>
        <dbReference type="EMBL" id="TNY23168.1"/>
    </source>
</evidence>
<evidence type="ECO:0000256" key="9">
    <source>
        <dbReference type="ARBA" id="ARBA00025599"/>
    </source>
</evidence>
<dbReference type="GO" id="GO:0003676">
    <property type="term" value="F:nucleic acid binding"/>
    <property type="evidence" value="ECO:0007669"/>
    <property type="project" value="InterPro"/>
</dbReference>
<evidence type="ECO:0000259" key="11">
    <source>
        <dbReference type="SMART" id="SM00479"/>
    </source>
</evidence>
<dbReference type="EMBL" id="SOZI01000014">
    <property type="protein sequence ID" value="TNY23168.1"/>
    <property type="molecule type" value="Genomic_DNA"/>
</dbReference>
<name>A0A5C5G219_9BASI</name>
<dbReference type="STRING" id="5288.A0A5C5G219"/>
<dbReference type="Pfam" id="PF00929">
    <property type="entry name" value="RNase_T"/>
    <property type="match status" value="1"/>
</dbReference>
<dbReference type="CDD" id="cd06144">
    <property type="entry name" value="REX4_like"/>
    <property type="match status" value="1"/>
</dbReference>
<evidence type="ECO:0000256" key="6">
    <source>
        <dbReference type="ARBA" id="ARBA00022801"/>
    </source>
</evidence>
<keyword evidence="6" id="KW-0378">Hydrolase</keyword>
<keyword evidence="7" id="KW-0269">Exonuclease</keyword>
<feature type="region of interest" description="Disordered" evidence="10">
    <location>
        <begin position="179"/>
        <end position="216"/>
    </location>
</feature>
<keyword evidence="5" id="KW-0540">Nuclease</keyword>
<dbReference type="PANTHER" id="PTHR12801">
    <property type="entry name" value="RNA EXONUCLEASE REXO1 / RECO3 FAMILY MEMBER-RELATED"/>
    <property type="match status" value="1"/>
</dbReference>
<protein>
    <recommendedName>
        <fullName evidence="3">RNA exonuclease 4</fullName>
    </recommendedName>
</protein>
<dbReference type="InterPro" id="IPR013520">
    <property type="entry name" value="Ribonucl_H"/>
</dbReference>
<dbReference type="GO" id="GO:0008408">
    <property type="term" value="F:3'-5' exonuclease activity"/>
    <property type="evidence" value="ECO:0007669"/>
    <property type="project" value="InterPro"/>
</dbReference>
<dbReference type="OrthoDB" id="8191639at2759"/>
<dbReference type="Gene3D" id="3.30.420.10">
    <property type="entry name" value="Ribonuclease H-like superfamily/Ribonuclease H"/>
    <property type="match status" value="1"/>
</dbReference>
<dbReference type="GO" id="GO:0006364">
    <property type="term" value="P:rRNA processing"/>
    <property type="evidence" value="ECO:0007669"/>
    <property type="project" value="UniProtKB-KW"/>
</dbReference>
<dbReference type="SUPFAM" id="SSF53098">
    <property type="entry name" value="Ribonuclease H-like"/>
    <property type="match status" value="1"/>
</dbReference>